<dbReference type="InterPro" id="IPR010982">
    <property type="entry name" value="Lambda_DNA-bd_dom_sf"/>
</dbReference>
<dbReference type="Gene3D" id="1.10.260.40">
    <property type="entry name" value="lambda repressor-like DNA-binding domains"/>
    <property type="match status" value="1"/>
</dbReference>
<keyword evidence="4" id="KW-1185">Reference proteome</keyword>
<protein>
    <submittedName>
        <fullName evidence="3">DNA-binding protein</fullName>
    </submittedName>
</protein>
<keyword evidence="3" id="KW-0238">DNA-binding</keyword>
<accession>A0A2A2DHA1</accession>
<comment type="caution">
    <text evidence="3">The sequence shown here is derived from an EMBL/GenBank/DDBJ whole genome shotgun (WGS) entry which is preliminary data.</text>
</comment>
<proteinExistence type="predicted"/>
<dbReference type="Gene3D" id="3.30.450.180">
    <property type="match status" value="1"/>
</dbReference>
<dbReference type="AlphaFoldDB" id="A0A2A2DHA1"/>
<dbReference type="EMBL" id="NSJV01000034">
    <property type="protein sequence ID" value="PAU50632.1"/>
    <property type="molecule type" value="Genomic_DNA"/>
</dbReference>
<sequence length="308" mass="34200">MTTMLQETRPLPAPGPAPTPDAGRFPHTVPGADDARRGELAAFLRSRRERVTPEQAGLPRGPRRRTPGLRREEVAHLAAVGVTWYTWLEQARDIKVSAQVLDSIARALMLDRVERSHLFALAGTADPMPDTSCLGVSEELRMMLERLEPFPACVQNARYDIRAYNRAYGQLMCDLDSLPVEEHNCMWIAFTQARISGTFVDRAAVIQSMAAKFRASMAEHIADPAWNCLLKRLLDASPEFRALWARHEVAPPAARTTRVFQHPRAGLLRLNHTSLWVGPQSGARLVTFVPADEATGERLKQLSAPAGD</sequence>
<dbReference type="GO" id="GO:0003677">
    <property type="term" value="F:DNA binding"/>
    <property type="evidence" value="ECO:0007669"/>
    <property type="project" value="UniProtKB-KW"/>
</dbReference>
<dbReference type="RefSeq" id="WP_095578610.1">
    <property type="nucleotide sequence ID" value="NZ_JAJQQQ010000006.1"/>
</dbReference>
<evidence type="ECO:0000313" key="4">
    <source>
        <dbReference type="Proteomes" id="UP000218944"/>
    </source>
</evidence>
<name>A0A2A2DHA1_9ACTN</name>
<dbReference type="Pfam" id="PF17765">
    <property type="entry name" value="MLTR_LBD"/>
    <property type="match status" value="1"/>
</dbReference>
<dbReference type="PANTHER" id="PTHR35010">
    <property type="entry name" value="BLL4672 PROTEIN-RELATED"/>
    <property type="match status" value="1"/>
</dbReference>
<feature type="region of interest" description="Disordered" evidence="1">
    <location>
        <begin position="47"/>
        <end position="67"/>
    </location>
</feature>
<dbReference type="InterPro" id="IPR041413">
    <property type="entry name" value="MLTR_LBD"/>
</dbReference>
<feature type="region of interest" description="Disordered" evidence="1">
    <location>
        <begin position="1"/>
        <end position="33"/>
    </location>
</feature>
<evidence type="ECO:0000256" key="1">
    <source>
        <dbReference type="SAM" id="MobiDB-lite"/>
    </source>
</evidence>
<gene>
    <name evidence="3" type="ORF">CK936_01420</name>
</gene>
<evidence type="ECO:0000313" key="3">
    <source>
        <dbReference type="EMBL" id="PAU50632.1"/>
    </source>
</evidence>
<dbReference type="PANTHER" id="PTHR35010:SF2">
    <property type="entry name" value="BLL4672 PROTEIN"/>
    <property type="match status" value="1"/>
</dbReference>
<dbReference type="Pfam" id="PF13560">
    <property type="entry name" value="HTH_31"/>
    <property type="match status" value="1"/>
</dbReference>
<dbReference type="Proteomes" id="UP000218944">
    <property type="component" value="Unassembled WGS sequence"/>
</dbReference>
<organism evidence="3 4">
    <name type="scientific">Streptomyces albireticuli</name>
    <dbReference type="NCBI Taxonomy" id="1940"/>
    <lineage>
        <taxon>Bacteria</taxon>
        <taxon>Bacillati</taxon>
        <taxon>Actinomycetota</taxon>
        <taxon>Actinomycetes</taxon>
        <taxon>Kitasatosporales</taxon>
        <taxon>Streptomycetaceae</taxon>
        <taxon>Streptomyces</taxon>
    </lineage>
</organism>
<feature type="domain" description="MmyB-like transcription regulator ligand binding" evidence="2">
    <location>
        <begin position="136"/>
        <end position="302"/>
    </location>
</feature>
<evidence type="ECO:0000259" key="2">
    <source>
        <dbReference type="Pfam" id="PF17765"/>
    </source>
</evidence>
<reference evidence="3 4" key="1">
    <citation type="submission" date="2017-08" db="EMBL/GenBank/DDBJ databases">
        <title>Genome sequence of Streptomyces albireticuli NRRL B-1670.</title>
        <authorList>
            <person name="Graham D.E."/>
            <person name="Mahan K.M."/>
            <person name="Klingeman D.M."/>
            <person name="Hettich R.L."/>
            <person name="Parry R.J."/>
            <person name="Spain J.C."/>
        </authorList>
    </citation>
    <scope>NUCLEOTIDE SEQUENCE [LARGE SCALE GENOMIC DNA]</scope>
    <source>
        <strain evidence="3 4">NRRL B-1670</strain>
    </source>
</reference>